<gene>
    <name evidence="1" type="ORF">BDP27DRAFT_1402130</name>
</gene>
<name>A0A9P5U7T5_9AGAR</name>
<comment type="caution">
    <text evidence="1">The sequence shown here is derived from an EMBL/GenBank/DDBJ whole genome shotgun (WGS) entry which is preliminary data.</text>
</comment>
<organism evidence="1 2">
    <name type="scientific">Rhodocollybia butyracea</name>
    <dbReference type="NCBI Taxonomy" id="206335"/>
    <lineage>
        <taxon>Eukaryota</taxon>
        <taxon>Fungi</taxon>
        <taxon>Dikarya</taxon>
        <taxon>Basidiomycota</taxon>
        <taxon>Agaricomycotina</taxon>
        <taxon>Agaricomycetes</taxon>
        <taxon>Agaricomycetidae</taxon>
        <taxon>Agaricales</taxon>
        <taxon>Marasmiineae</taxon>
        <taxon>Omphalotaceae</taxon>
        <taxon>Rhodocollybia</taxon>
    </lineage>
</organism>
<protein>
    <submittedName>
        <fullName evidence="1">Uncharacterized protein</fullName>
    </submittedName>
</protein>
<sequence length="119" mass="13900">MVKTRSLSVNQSSTYRADSIGHKRFKLVQYGPYWTLQNTYTSEYCLAENPNSPEGYRMQLGHFPTGWKIEKHGNYYKIYLWTSVNRGTTVVMDNPGLGRNTRLRRPNGGSNQLWEFRMV</sequence>
<evidence type="ECO:0000313" key="1">
    <source>
        <dbReference type="EMBL" id="KAF9070260.1"/>
    </source>
</evidence>
<proteinExistence type="predicted"/>
<reference evidence="1" key="1">
    <citation type="submission" date="2020-11" db="EMBL/GenBank/DDBJ databases">
        <authorList>
            <consortium name="DOE Joint Genome Institute"/>
            <person name="Ahrendt S."/>
            <person name="Riley R."/>
            <person name="Andreopoulos W."/>
            <person name="Labutti K."/>
            <person name="Pangilinan J."/>
            <person name="Ruiz-Duenas F.J."/>
            <person name="Barrasa J.M."/>
            <person name="Sanchez-Garcia M."/>
            <person name="Camarero S."/>
            <person name="Miyauchi S."/>
            <person name="Serrano A."/>
            <person name="Linde D."/>
            <person name="Babiker R."/>
            <person name="Drula E."/>
            <person name="Ayuso-Fernandez I."/>
            <person name="Pacheco R."/>
            <person name="Padilla G."/>
            <person name="Ferreira P."/>
            <person name="Barriuso J."/>
            <person name="Kellner H."/>
            <person name="Castanera R."/>
            <person name="Alfaro M."/>
            <person name="Ramirez L."/>
            <person name="Pisabarro A.G."/>
            <person name="Kuo A."/>
            <person name="Tritt A."/>
            <person name="Lipzen A."/>
            <person name="He G."/>
            <person name="Yan M."/>
            <person name="Ng V."/>
            <person name="Cullen D."/>
            <person name="Martin F."/>
            <person name="Rosso M.-N."/>
            <person name="Henrissat B."/>
            <person name="Hibbett D."/>
            <person name="Martinez A.T."/>
            <person name="Grigoriev I.V."/>
        </authorList>
    </citation>
    <scope>NUCLEOTIDE SEQUENCE</scope>
    <source>
        <strain evidence="1">AH 40177</strain>
    </source>
</reference>
<dbReference type="EMBL" id="JADNRY010000042">
    <property type="protein sequence ID" value="KAF9070260.1"/>
    <property type="molecule type" value="Genomic_DNA"/>
</dbReference>
<dbReference type="InterPro" id="IPR035992">
    <property type="entry name" value="Ricin_B-like_lectins"/>
</dbReference>
<keyword evidence="2" id="KW-1185">Reference proteome</keyword>
<dbReference type="Gene3D" id="2.80.10.50">
    <property type="match status" value="1"/>
</dbReference>
<accession>A0A9P5U7T5</accession>
<dbReference type="Proteomes" id="UP000772434">
    <property type="component" value="Unassembled WGS sequence"/>
</dbReference>
<evidence type="ECO:0000313" key="2">
    <source>
        <dbReference type="Proteomes" id="UP000772434"/>
    </source>
</evidence>
<dbReference type="SUPFAM" id="SSF50370">
    <property type="entry name" value="Ricin B-like lectins"/>
    <property type="match status" value="1"/>
</dbReference>
<dbReference type="AlphaFoldDB" id="A0A9P5U7T5"/>